<dbReference type="PANTHER" id="PTHR43384">
    <property type="entry name" value="SEPTUM SITE-DETERMINING PROTEIN MIND HOMOLOG, CHLOROPLASTIC-RELATED"/>
    <property type="match status" value="1"/>
</dbReference>
<evidence type="ECO:0000259" key="3">
    <source>
        <dbReference type="Pfam" id="PF26563"/>
    </source>
</evidence>
<dbReference type="InterPro" id="IPR050625">
    <property type="entry name" value="ParA/MinD_ATPase"/>
</dbReference>
<dbReference type="Pfam" id="PF10609">
    <property type="entry name" value="ParA"/>
    <property type="match status" value="1"/>
</dbReference>
<keyword evidence="2" id="KW-0067">ATP-binding</keyword>
<feature type="domain" description="Rv3660c-like CheY-like N-terminal" evidence="3">
    <location>
        <begin position="9"/>
        <end position="115"/>
    </location>
</feature>
<dbReference type="NCBIfam" id="TIGR03815">
    <property type="entry name" value="CpaE_hom_Actino"/>
    <property type="match status" value="1"/>
</dbReference>
<organism evidence="4">
    <name type="scientific">freshwater metagenome</name>
    <dbReference type="NCBI Taxonomy" id="449393"/>
    <lineage>
        <taxon>unclassified sequences</taxon>
        <taxon>metagenomes</taxon>
        <taxon>ecological metagenomes</taxon>
    </lineage>
</organism>
<evidence type="ECO:0000313" key="4">
    <source>
        <dbReference type="EMBL" id="CAB5043136.1"/>
    </source>
</evidence>
<name>A0A6J7SQB4_9ZZZZ</name>
<dbReference type="InterPro" id="IPR022521">
    <property type="entry name" value="Rv3660c"/>
</dbReference>
<accession>A0A6J7SQB4</accession>
<dbReference type="SUPFAM" id="SSF52540">
    <property type="entry name" value="P-loop containing nucleoside triphosphate hydrolases"/>
    <property type="match status" value="1"/>
</dbReference>
<dbReference type="GO" id="GO:0051782">
    <property type="term" value="P:negative regulation of cell division"/>
    <property type="evidence" value="ECO:0007669"/>
    <property type="project" value="TreeGrafter"/>
</dbReference>
<dbReference type="Pfam" id="PF26563">
    <property type="entry name" value="Rv3660c_N"/>
    <property type="match status" value="1"/>
</dbReference>
<dbReference type="EMBL" id="CAFBPZ010000177">
    <property type="protein sequence ID" value="CAB5043136.1"/>
    <property type="molecule type" value="Genomic_DNA"/>
</dbReference>
<dbReference type="GO" id="GO:0005829">
    <property type="term" value="C:cytosol"/>
    <property type="evidence" value="ECO:0007669"/>
    <property type="project" value="TreeGrafter"/>
</dbReference>
<proteinExistence type="predicted"/>
<gene>
    <name evidence="4" type="ORF">UFOPK4237_01704</name>
</gene>
<dbReference type="Gene3D" id="3.40.50.300">
    <property type="entry name" value="P-loop containing nucleotide triphosphate hydrolases"/>
    <property type="match status" value="1"/>
</dbReference>
<dbReference type="PANTHER" id="PTHR43384:SF11">
    <property type="entry name" value="SEPTUM SITE DETERMINING PROTEIN"/>
    <property type="match status" value="1"/>
</dbReference>
<dbReference type="InterPro" id="IPR027417">
    <property type="entry name" value="P-loop_NTPase"/>
</dbReference>
<dbReference type="InterPro" id="IPR059050">
    <property type="entry name" value="Rv3660c_N"/>
</dbReference>
<reference evidence="4" key="1">
    <citation type="submission" date="2020-05" db="EMBL/GenBank/DDBJ databases">
        <authorList>
            <person name="Chiriac C."/>
            <person name="Salcher M."/>
            <person name="Ghai R."/>
            <person name="Kavagutti S V."/>
        </authorList>
    </citation>
    <scope>NUCLEOTIDE SEQUENCE</scope>
</reference>
<dbReference type="InterPro" id="IPR033756">
    <property type="entry name" value="YlxH/NBP35"/>
</dbReference>
<evidence type="ECO:0000256" key="2">
    <source>
        <dbReference type="ARBA" id="ARBA00022840"/>
    </source>
</evidence>
<keyword evidence="1" id="KW-0547">Nucleotide-binding</keyword>
<dbReference type="GO" id="GO:0009898">
    <property type="term" value="C:cytoplasmic side of plasma membrane"/>
    <property type="evidence" value="ECO:0007669"/>
    <property type="project" value="TreeGrafter"/>
</dbReference>
<sequence length="348" mass="36888">MTSTVLASTDPIMIDHVRTLALAGGKLVEVIESANELAKLWPTDQFIVLGADMVDEAVGLPKRHNLAIVHWQYGALDVVPPQLWHTALQLGAEHVVALPEGDAWLAERLTESIVERGALGRMLIVSGACGGSGASTLAVGLAIAAELAGKNVLLIDGDIHGGGLDLLLGAEASVGARWPELIHTSGRVSTETLLPALPSPHRVALISAARKVSENPALPAWESIINFGRHSCDVVVIDMPREQMLNKDMWAPTELECELWLVVPTRIRAVAAAAVALEHCRNLGVHAEVLVRQTNRSMSAGDISRALGTPVRAVLPEDASVSVAAELGELAGGGYAKACSSLFQEWWT</sequence>
<dbReference type="GO" id="GO:0005524">
    <property type="term" value="F:ATP binding"/>
    <property type="evidence" value="ECO:0007669"/>
    <property type="project" value="TreeGrafter"/>
</dbReference>
<evidence type="ECO:0000256" key="1">
    <source>
        <dbReference type="ARBA" id="ARBA00022741"/>
    </source>
</evidence>
<dbReference type="AlphaFoldDB" id="A0A6J7SQB4"/>
<dbReference type="GO" id="GO:0016887">
    <property type="term" value="F:ATP hydrolysis activity"/>
    <property type="evidence" value="ECO:0007669"/>
    <property type="project" value="TreeGrafter"/>
</dbReference>
<protein>
    <submittedName>
        <fullName evidence="4">Unannotated protein</fullName>
    </submittedName>
</protein>